<evidence type="ECO:0000259" key="1">
    <source>
        <dbReference type="Pfam" id="PF08808"/>
    </source>
</evidence>
<protein>
    <submittedName>
        <fullName evidence="2">RES domain-containing protein</fullName>
    </submittedName>
</protein>
<gene>
    <name evidence="2" type="ORF">KNV97_13730</name>
</gene>
<keyword evidence="3" id="KW-1185">Reference proteome</keyword>
<dbReference type="AlphaFoldDB" id="A0A975UCB3"/>
<organism evidence="2 3">
    <name type="scientific">Vibrio ostreae</name>
    <dbReference type="NCBI Taxonomy" id="2841925"/>
    <lineage>
        <taxon>Bacteria</taxon>
        <taxon>Pseudomonadati</taxon>
        <taxon>Pseudomonadota</taxon>
        <taxon>Gammaproteobacteria</taxon>
        <taxon>Vibrionales</taxon>
        <taxon>Vibrionaceae</taxon>
        <taxon>Vibrio</taxon>
    </lineage>
</organism>
<dbReference type="RefSeq" id="WP_218563384.1">
    <property type="nucleotide sequence ID" value="NZ_CP076643.1"/>
</dbReference>
<dbReference type="Proteomes" id="UP000694232">
    <property type="component" value="Chromosome 1"/>
</dbReference>
<dbReference type="InterPro" id="IPR014914">
    <property type="entry name" value="RES_dom"/>
</dbReference>
<accession>A0A975UCB3</accession>
<sequence length="293" mass="33237">MKLKSANFKPYQDEEHEGANVTEQKWVLDLDYMHNLAVDIKASRSEKFIRDGISYALQFYEIINFSFKYERSFVRARVAENGHGFNSTSEIYYPPRHLTGVGRINEEGNPFLYLSLTTDVALAEIGAKEGDVVQVSAFEPKDKPVCVGIIGEKYKASRGVGNFLPKESTEFLANLVKKLEKEDRKKAMAYLYPDMFFDEIITNPQASQDDYIHSRILARLMFEKQKSLDGIMYHSVASDGGLNIALPCDKADSLLGLAHTILIKVKKAYSYGLFDIELLKKPKIILQDGTIIW</sequence>
<proteinExistence type="predicted"/>
<dbReference type="KEGG" id="vos:KNV97_13730"/>
<dbReference type="Pfam" id="PF08808">
    <property type="entry name" value="RES"/>
    <property type="match status" value="1"/>
</dbReference>
<evidence type="ECO:0000313" key="3">
    <source>
        <dbReference type="Proteomes" id="UP000694232"/>
    </source>
</evidence>
<evidence type="ECO:0000313" key="2">
    <source>
        <dbReference type="EMBL" id="QXO19239.1"/>
    </source>
</evidence>
<feature type="domain" description="RES" evidence="1">
    <location>
        <begin position="91"/>
        <end position="246"/>
    </location>
</feature>
<name>A0A975UCB3_9VIBR</name>
<dbReference type="EMBL" id="CP076643">
    <property type="protein sequence ID" value="QXO19239.1"/>
    <property type="molecule type" value="Genomic_DNA"/>
</dbReference>
<reference evidence="2" key="1">
    <citation type="submission" date="2021-06" db="EMBL/GenBank/DDBJ databases">
        <title>Vibrio nov. sp., novel gut bacterium isolated from Yellow Sea oyster.</title>
        <authorList>
            <person name="Muhammad N."/>
            <person name="Nguyen T.H."/>
            <person name="Lee Y.-J."/>
            <person name="Ko J."/>
            <person name="Kim S.-G."/>
        </authorList>
    </citation>
    <scope>NUCLEOTIDE SEQUENCE</scope>
    <source>
        <strain evidence="2">OG9-811</strain>
    </source>
</reference>